<dbReference type="SMART" id="SM00664">
    <property type="entry name" value="DoH"/>
    <property type="match status" value="1"/>
</dbReference>
<feature type="domain" description="DOMON" evidence="1">
    <location>
        <begin position="27"/>
        <end position="145"/>
    </location>
</feature>
<dbReference type="Proteomes" id="UP001249851">
    <property type="component" value="Unassembled WGS sequence"/>
</dbReference>
<dbReference type="EMBL" id="JARQWQ010000140">
    <property type="protein sequence ID" value="KAK2548687.1"/>
    <property type="molecule type" value="Genomic_DNA"/>
</dbReference>
<dbReference type="GO" id="GO:0042421">
    <property type="term" value="P:norepinephrine biosynthetic process"/>
    <property type="evidence" value="ECO:0007669"/>
    <property type="project" value="TreeGrafter"/>
</dbReference>
<gene>
    <name evidence="2" type="ORF">P5673_031033</name>
</gene>
<evidence type="ECO:0000313" key="3">
    <source>
        <dbReference type="Proteomes" id="UP001249851"/>
    </source>
</evidence>
<accession>A0AAD9UT36</accession>
<dbReference type="PROSITE" id="PS50836">
    <property type="entry name" value="DOMON"/>
    <property type="match status" value="1"/>
</dbReference>
<keyword evidence="2" id="KW-0503">Monooxygenase</keyword>
<dbReference type="PANTHER" id="PTHR10157:SF23">
    <property type="entry name" value="MOXD1 HOMOLOG 1"/>
    <property type="match status" value="1"/>
</dbReference>
<name>A0AAD9UT36_ACRCE</name>
<proteinExistence type="predicted"/>
<dbReference type="GO" id="GO:0030667">
    <property type="term" value="C:secretory granule membrane"/>
    <property type="evidence" value="ECO:0007669"/>
    <property type="project" value="TreeGrafter"/>
</dbReference>
<dbReference type="AlphaFoldDB" id="A0AAD9UT36"/>
<reference evidence="2" key="1">
    <citation type="journal article" date="2023" name="G3 (Bethesda)">
        <title>Whole genome assembly and annotation of the endangered Caribbean coral Acropora cervicornis.</title>
        <authorList>
            <person name="Selwyn J.D."/>
            <person name="Vollmer S.V."/>
        </authorList>
    </citation>
    <scope>NUCLEOTIDE SEQUENCE</scope>
    <source>
        <strain evidence="2">K2</strain>
    </source>
</reference>
<evidence type="ECO:0000259" key="1">
    <source>
        <dbReference type="PROSITE" id="PS50836"/>
    </source>
</evidence>
<dbReference type="PANTHER" id="PTHR10157">
    <property type="entry name" value="DOPAMINE BETA HYDROXYLASE RELATED"/>
    <property type="match status" value="1"/>
</dbReference>
<keyword evidence="2" id="KW-0560">Oxidoreductase</keyword>
<evidence type="ECO:0000313" key="2">
    <source>
        <dbReference type="EMBL" id="KAK2548687.1"/>
    </source>
</evidence>
<dbReference type="Pfam" id="PF03351">
    <property type="entry name" value="DOMON"/>
    <property type="match status" value="1"/>
</dbReference>
<dbReference type="GO" id="GO:0006589">
    <property type="term" value="P:octopamine biosynthetic process"/>
    <property type="evidence" value="ECO:0007669"/>
    <property type="project" value="TreeGrafter"/>
</dbReference>
<protein>
    <submittedName>
        <fullName evidence="2">DBH-like monooxygenase protein 2-like protein</fullName>
    </submittedName>
</protein>
<dbReference type="InterPro" id="IPR000945">
    <property type="entry name" value="DBH-like"/>
</dbReference>
<dbReference type="InterPro" id="IPR045266">
    <property type="entry name" value="DOH_DOMON"/>
</dbReference>
<dbReference type="GO" id="GO:0004500">
    <property type="term" value="F:dopamine beta-monooxygenase activity"/>
    <property type="evidence" value="ECO:0007669"/>
    <property type="project" value="InterPro"/>
</dbReference>
<sequence length="246" mass="27801">MYKFAVIIVSIACFYRGSCRRVSFNEGNFNVSWSYNRVVDQLNFEVDAKARGWIGFGFTFTPGGMQNYDVVIGGQTEEGKSYFNDFTTLGFGVPQLDMKQSYKLDNLIERNGITSLRYHRPRNTSDTQDIQFNHTTRVWLVWGYNDVDDASNPSMFSMHTQRGHSIGSFHVLSTDYEQPTTQTTTPKGPELETGFTVEYTTDSSQPTSVGHVNITAKAKSSGCKWFPCFVITFAVTILCILGKWCI</sequence>
<dbReference type="InterPro" id="IPR005018">
    <property type="entry name" value="DOMON_domain"/>
</dbReference>
<organism evidence="2 3">
    <name type="scientific">Acropora cervicornis</name>
    <name type="common">Staghorn coral</name>
    <dbReference type="NCBI Taxonomy" id="6130"/>
    <lineage>
        <taxon>Eukaryota</taxon>
        <taxon>Metazoa</taxon>
        <taxon>Cnidaria</taxon>
        <taxon>Anthozoa</taxon>
        <taxon>Hexacorallia</taxon>
        <taxon>Scleractinia</taxon>
        <taxon>Astrocoeniina</taxon>
        <taxon>Acroporidae</taxon>
        <taxon>Acropora</taxon>
    </lineage>
</organism>
<dbReference type="GO" id="GO:0005615">
    <property type="term" value="C:extracellular space"/>
    <property type="evidence" value="ECO:0007669"/>
    <property type="project" value="TreeGrafter"/>
</dbReference>
<dbReference type="GO" id="GO:0042420">
    <property type="term" value="P:dopamine catabolic process"/>
    <property type="evidence" value="ECO:0007669"/>
    <property type="project" value="TreeGrafter"/>
</dbReference>
<keyword evidence="3" id="KW-1185">Reference proteome</keyword>
<dbReference type="GO" id="GO:0005507">
    <property type="term" value="F:copper ion binding"/>
    <property type="evidence" value="ECO:0007669"/>
    <property type="project" value="TreeGrafter"/>
</dbReference>
<comment type="caution">
    <text evidence="2">The sequence shown here is derived from an EMBL/GenBank/DDBJ whole genome shotgun (WGS) entry which is preliminary data.</text>
</comment>
<dbReference type="CDD" id="cd09631">
    <property type="entry name" value="DOMON_DOH"/>
    <property type="match status" value="1"/>
</dbReference>
<reference evidence="2" key="2">
    <citation type="journal article" date="2023" name="Science">
        <title>Genomic signatures of disease resistance in endangered staghorn corals.</title>
        <authorList>
            <person name="Vollmer S.V."/>
            <person name="Selwyn J.D."/>
            <person name="Despard B.A."/>
            <person name="Roesel C.L."/>
        </authorList>
    </citation>
    <scope>NUCLEOTIDE SEQUENCE</scope>
    <source>
        <strain evidence="2">K2</strain>
    </source>
</reference>